<dbReference type="GO" id="GO:0005737">
    <property type="term" value="C:cytoplasm"/>
    <property type="evidence" value="ECO:0007669"/>
    <property type="project" value="TreeGrafter"/>
</dbReference>
<feature type="non-terminal residue" evidence="3">
    <location>
        <position position="145"/>
    </location>
</feature>
<feature type="non-terminal residue" evidence="3">
    <location>
        <position position="1"/>
    </location>
</feature>
<name>A0A1D1Z514_9ARAE</name>
<protein>
    <submittedName>
        <fullName evidence="3">Cell division cycle protein 123</fullName>
    </submittedName>
</protein>
<keyword evidence="3" id="KW-0132">Cell division</keyword>
<dbReference type="InterPro" id="IPR009772">
    <property type="entry name" value="CDC123"/>
</dbReference>
<dbReference type="EMBL" id="GDJX01005938">
    <property type="protein sequence ID" value="JAT61998.1"/>
    <property type="molecule type" value="Transcribed_RNA"/>
</dbReference>
<sequence>HPHSPFGSSLLHFLPICWCCRPGETKQLQRAASLFPLPSSGEQHRSSSYGGCPRRSKKKKKKEPGRRKQVQMKEAELLRCQIGEWYPNFRRHSLKTLLHPIPSPFLRYLLQDDGPFLLPSSSSGLDPLPRHPNSRDPFSSDVTLP</sequence>
<feature type="region of interest" description="Disordered" evidence="2">
    <location>
        <begin position="36"/>
        <end position="72"/>
    </location>
</feature>
<comment type="similarity">
    <text evidence="1">Belongs to the CDC123 family.</text>
</comment>
<dbReference type="PANTHER" id="PTHR15323">
    <property type="entry name" value="D123 PROTEIN"/>
    <property type="match status" value="1"/>
</dbReference>
<dbReference type="GO" id="GO:0051301">
    <property type="term" value="P:cell division"/>
    <property type="evidence" value="ECO:0007669"/>
    <property type="project" value="UniProtKB-KW"/>
</dbReference>
<feature type="compositionally biased region" description="Polar residues" evidence="2">
    <location>
        <begin position="136"/>
        <end position="145"/>
    </location>
</feature>
<feature type="region of interest" description="Disordered" evidence="2">
    <location>
        <begin position="121"/>
        <end position="145"/>
    </location>
</feature>
<dbReference type="AlphaFoldDB" id="A0A1D1Z514"/>
<accession>A0A1D1Z514</accession>
<evidence type="ECO:0000313" key="3">
    <source>
        <dbReference type="EMBL" id="JAT61998.1"/>
    </source>
</evidence>
<organism evidence="3">
    <name type="scientific">Anthurium amnicola</name>
    <dbReference type="NCBI Taxonomy" id="1678845"/>
    <lineage>
        <taxon>Eukaryota</taxon>
        <taxon>Viridiplantae</taxon>
        <taxon>Streptophyta</taxon>
        <taxon>Embryophyta</taxon>
        <taxon>Tracheophyta</taxon>
        <taxon>Spermatophyta</taxon>
        <taxon>Magnoliopsida</taxon>
        <taxon>Liliopsida</taxon>
        <taxon>Araceae</taxon>
        <taxon>Pothoideae</taxon>
        <taxon>Potheae</taxon>
        <taxon>Anthurium</taxon>
    </lineage>
</organism>
<keyword evidence="3" id="KW-0131">Cell cycle</keyword>
<reference evidence="3" key="1">
    <citation type="submission" date="2015-07" db="EMBL/GenBank/DDBJ databases">
        <title>Transcriptome Assembly of Anthurium amnicola.</title>
        <authorList>
            <person name="Suzuki J."/>
        </authorList>
    </citation>
    <scope>NUCLEOTIDE SEQUENCE</scope>
</reference>
<dbReference type="PANTHER" id="PTHR15323:SF6">
    <property type="entry name" value="CELL DIVISION CYCLE PROTEIN 123 HOMOLOG"/>
    <property type="match status" value="1"/>
</dbReference>
<evidence type="ECO:0000256" key="1">
    <source>
        <dbReference type="ARBA" id="ARBA00011047"/>
    </source>
</evidence>
<proteinExistence type="inferred from homology"/>
<evidence type="ECO:0000256" key="2">
    <source>
        <dbReference type="SAM" id="MobiDB-lite"/>
    </source>
</evidence>
<gene>
    <name evidence="3" type="primary">cdc123_3</name>
    <name evidence="3" type="ORF">g.119144</name>
</gene>
<feature type="compositionally biased region" description="Basic residues" evidence="2">
    <location>
        <begin position="54"/>
        <end position="70"/>
    </location>
</feature>